<dbReference type="OrthoDB" id="8560674at2"/>
<evidence type="ECO:0008006" key="3">
    <source>
        <dbReference type="Google" id="ProtNLM"/>
    </source>
</evidence>
<evidence type="ECO:0000313" key="1">
    <source>
        <dbReference type="EMBL" id="SFP87861.1"/>
    </source>
</evidence>
<dbReference type="Proteomes" id="UP000199227">
    <property type="component" value="Unassembled WGS sequence"/>
</dbReference>
<protein>
    <recommendedName>
        <fullName evidence="3">Copper chaperone NosL</fullName>
    </recommendedName>
</protein>
<dbReference type="PROSITE" id="PS51257">
    <property type="entry name" value="PROKAR_LIPOPROTEIN"/>
    <property type="match status" value="1"/>
</dbReference>
<dbReference type="SUPFAM" id="SSF160387">
    <property type="entry name" value="NosL/MerB-like"/>
    <property type="match status" value="1"/>
</dbReference>
<name>A0A1I5TY71_9BACT</name>
<dbReference type="RefSeq" id="WP_092913970.1">
    <property type="nucleotide sequence ID" value="NZ_FOXB01000050.1"/>
</dbReference>
<organism evidence="1 2">
    <name type="scientific">Hydrogenimonas thermophila</name>
    <dbReference type="NCBI Taxonomy" id="223786"/>
    <lineage>
        <taxon>Bacteria</taxon>
        <taxon>Pseudomonadati</taxon>
        <taxon>Campylobacterota</taxon>
        <taxon>Epsilonproteobacteria</taxon>
        <taxon>Campylobacterales</taxon>
        <taxon>Hydrogenimonadaceae</taxon>
        <taxon>Hydrogenimonas</taxon>
    </lineage>
</organism>
<evidence type="ECO:0000313" key="2">
    <source>
        <dbReference type="Proteomes" id="UP000199227"/>
    </source>
</evidence>
<dbReference type="AlphaFoldDB" id="A0A1I5TY71"/>
<keyword evidence="2" id="KW-1185">Reference proteome</keyword>
<reference evidence="1 2" key="1">
    <citation type="submission" date="2016-10" db="EMBL/GenBank/DDBJ databases">
        <authorList>
            <person name="de Groot N.N."/>
        </authorList>
    </citation>
    <scope>NUCLEOTIDE SEQUENCE [LARGE SCALE GENOMIC DNA]</scope>
    <source>
        <strain evidence="1 2">EP1-55-1</strain>
    </source>
</reference>
<sequence>MRWIVVFLLSLILTGCSDKSGNSPIKSEGGKPVTFEIGKVFCPQCHMDLKSLKDSVELIEGKDVTLFDDIGCTVLWMKKKGIDPNSVKIWVFSRDTKHWIDAKKAFYSLTDATPMGYGFGAYENGKKGMISFDEMRMNMLRGLTLKDPRIRKKLLGY</sequence>
<gene>
    <name evidence="1" type="ORF">SAMN05216234_15014</name>
</gene>
<dbReference type="EMBL" id="FOXB01000050">
    <property type="protein sequence ID" value="SFP87861.1"/>
    <property type="molecule type" value="Genomic_DNA"/>
</dbReference>
<accession>A0A1I5TY71</accession>
<dbReference type="STRING" id="223786.SAMN05216234_15014"/>
<proteinExistence type="predicted"/>